<evidence type="ECO:0000313" key="1">
    <source>
        <dbReference type="EMBL" id="MBA5245768.1"/>
    </source>
</evidence>
<sequence length="144" mass="17027">MLYQSEMFVYRRDEILYNENKVVESWNDIIENFRSFQEIDNLEPSRVLQYYRSFFHWYYWPEEGLFAPSKFLGYKNSTIGSYDSSGTGGVTQKVLAKYFNKLDRTSEEFKKLFTELSQISKNNFGKDLNDKVLNGTGGIYVPKQ</sequence>
<gene>
    <name evidence="2" type="ORF">H1R16_02110</name>
    <name evidence="1" type="ORF">H2507_01160</name>
</gene>
<keyword evidence="4" id="KW-1185">Reference proteome</keyword>
<name>A0A7D7R6E4_9FLAO</name>
<dbReference type="RefSeq" id="WP_181885887.1">
    <property type="nucleotide sequence ID" value="NZ_CP059472.1"/>
</dbReference>
<reference evidence="2 3" key="1">
    <citation type="submission" date="2020-07" db="EMBL/GenBank/DDBJ databases">
        <title>Chryseobacterium sp.cx-624.</title>
        <authorList>
            <person name="Yang C."/>
        </authorList>
    </citation>
    <scope>NUCLEOTIDE SEQUENCE [LARGE SCALE GENOMIC DNA]</scope>
    <source>
        <strain evidence="3">cx-624</strain>
        <strain evidence="2">Cx-624</strain>
    </source>
</reference>
<dbReference type="EMBL" id="CP059472">
    <property type="protein sequence ID" value="QMS98829.1"/>
    <property type="molecule type" value="Genomic_DNA"/>
</dbReference>
<reference evidence="1" key="3">
    <citation type="submission" date="2020-07" db="EMBL/GenBank/DDBJ databases">
        <authorList>
            <person name="Yang C."/>
        </authorList>
    </citation>
    <scope>NUCLEOTIDE SEQUENCE</scope>
    <source>
        <strain evidence="1">Cx-624</strain>
    </source>
</reference>
<protein>
    <submittedName>
        <fullName evidence="2">Uncharacterized protein</fullName>
    </submittedName>
</protein>
<accession>A0A7D7R6E4</accession>
<evidence type="ECO:0000313" key="3">
    <source>
        <dbReference type="Proteomes" id="UP000515349"/>
    </source>
</evidence>
<evidence type="ECO:0000313" key="4">
    <source>
        <dbReference type="Proteomes" id="UP000539710"/>
    </source>
</evidence>
<dbReference type="AlphaFoldDB" id="A0A7D7R6E4"/>
<reference evidence="4" key="2">
    <citation type="submission" date="2020-07" db="EMBL/GenBank/DDBJ databases">
        <title>Flavobacterium sp. xlx-214.</title>
        <authorList>
            <person name="Yang C."/>
        </authorList>
    </citation>
    <scope>NUCLEOTIDE SEQUENCE [LARGE SCALE GENOMIC DNA]</scope>
    <source>
        <strain evidence="4">CX-624</strain>
    </source>
</reference>
<organism evidence="2 3">
    <name type="scientific">Marnyiella aurantia</name>
    <dbReference type="NCBI Taxonomy" id="2758037"/>
    <lineage>
        <taxon>Bacteria</taxon>
        <taxon>Pseudomonadati</taxon>
        <taxon>Bacteroidota</taxon>
        <taxon>Flavobacteriia</taxon>
        <taxon>Flavobacteriales</taxon>
        <taxon>Weeksellaceae</taxon>
        <taxon>Marnyiella</taxon>
    </lineage>
</organism>
<dbReference type="KEGG" id="cbau:H1R16_02110"/>
<evidence type="ECO:0000313" key="2">
    <source>
        <dbReference type="EMBL" id="QMS98829.1"/>
    </source>
</evidence>
<dbReference type="Proteomes" id="UP000539710">
    <property type="component" value="Unassembled WGS sequence"/>
</dbReference>
<proteinExistence type="predicted"/>
<dbReference type="EMBL" id="JACEUX010000001">
    <property type="protein sequence ID" value="MBA5245768.1"/>
    <property type="molecule type" value="Genomic_DNA"/>
</dbReference>
<dbReference type="Proteomes" id="UP000515349">
    <property type="component" value="Chromosome"/>
</dbReference>